<organism evidence="4 5">
    <name type="scientific">Bondarzewia mesenterica</name>
    <dbReference type="NCBI Taxonomy" id="1095465"/>
    <lineage>
        <taxon>Eukaryota</taxon>
        <taxon>Fungi</taxon>
        <taxon>Dikarya</taxon>
        <taxon>Basidiomycota</taxon>
        <taxon>Agaricomycotina</taxon>
        <taxon>Agaricomycetes</taxon>
        <taxon>Russulales</taxon>
        <taxon>Bondarzewiaceae</taxon>
        <taxon>Bondarzewia</taxon>
    </lineage>
</organism>
<gene>
    <name evidence="4" type="ORF">EW146_g6164</name>
</gene>
<dbReference type="InterPro" id="IPR045339">
    <property type="entry name" value="DUF6534"/>
</dbReference>
<dbReference type="AlphaFoldDB" id="A0A4S4LQE5"/>
<feature type="transmembrane region" description="Helical" evidence="2">
    <location>
        <begin position="12"/>
        <end position="35"/>
    </location>
</feature>
<evidence type="ECO:0000313" key="5">
    <source>
        <dbReference type="Proteomes" id="UP000310158"/>
    </source>
</evidence>
<feature type="compositionally biased region" description="Basic and acidic residues" evidence="1">
    <location>
        <begin position="316"/>
        <end position="335"/>
    </location>
</feature>
<feature type="transmembrane region" description="Helical" evidence="2">
    <location>
        <begin position="183"/>
        <end position="205"/>
    </location>
</feature>
<reference evidence="4 5" key="1">
    <citation type="submission" date="2019-02" db="EMBL/GenBank/DDBJ databases">
        <title>Genome sequencing of the rare red list fungi Bondarzewia mesenterica.</title>
        <authorList>
            <person name="Buettner E."/>
            <person name="Kellner H."/>
        </authorList>
    </citation>
    <scope>NUCLEOTIDE SEQUENCE [LARGE SCALE GENOMIC DNA]</scope>
    <source>
        <strain evidence="4 5">DSM 108281</strain>
    </source>
</reference>
<dbReference type="OrthoDB" id="3183258at2759"/>
<comment type="caution">
    <text evidence="4">The sequence shown here is derived from an EMBL/GenBank/DDBJ whole genome shotgun (WGS) entry which is preliminary data.</text>
</comment>
<feature type="compositionally biased region" description="Polar residues" evidence="1">
    <location>
        <begin position="336"/>
        <end position="355"/>
    </location>
</feature>
<keyword evidence="5" id="KW-1185">Reference proteome</keyword>
<dbReference type="Proteomes" id="UP000310158">
    <property type="component" value="Unassembled WGS sequence"/>
</dbReference>
<evidence type="ECO:0000259" key="3">
    <source>
        <dbReference type="Pfam" id="PF20152"/>
    </source>
</evidence>
<sequence>MAQNLALVAHGPIFIGTVINLMLYGMLITQVHLYITTYKKSVCALPAVPFVPIDVDDDDFRSDRWWMKAIITFIFVADTMNTVFDIQYLYDSLINHYSAQSLVSPRDVLLNPSQTTLHSSKKQIGFLQQVIIIFLVTRFYAEPCITGNIGDRRSSVDVAGIATSIAIGVVPEWTEFQKFKIPVIIWLTVSALVDTSITLVLTWHLRKHKGSFKGSNDILDRIVRLTVQTGLITSVWAIVDLGVFLVKWPIHSHLAFNFPLAKLYSNSLLSSLNSRAGWKYSSSRDDEQKTTLGRRPDVLTLGASRVRPEVYIDVESHEMGSLDPDTKVARDDDFARSTTQSQSKHVSASDLTPPV</sequence>
<feature type="domain" description="DUF6534" evidence="3">
    <location>
        <begin position="190"/>
        <end position="276"/>
    </location>
</feature>
<keyword evidence="2" id="KW-0472">Membrane</keyword>
<protein>
    <recommendedName>
        <fullName evidence="3">DUF6534 domain-containing protein</fullName>
    </recommendedName>
</protein>
<dbReference type="Pfam" id="PF20152">
    <property type="entry name" value="DUF6534"/>
    <property type="match status" value="1"/>
</dbReference>
<dbReference type="EMBL" id="SGPL01000299">
    <property type="protein sequence ID" value="THH14137.1"/>
    <property type="molecule type" value="Genomic_DNA"/>
</dbReference>
<evidence type="ECO:0000256" key="2">
    <source>
        <dbReference type="SAM" id="Phobius"/>
    </source>
</evidence>
<dbReference type="PANTHER" id="PTHR40465:SF1">
    <property type="entry name" value="DUF6534 DOMAIN-CONTAINING PROTEIN"/>
    <property type="match status" value="1"/>
</dbReference>
<evidence type="ECO:0000256" key="1">
    <source>
        <dbReference type="SAM" id="MobiDB-lite"/>
    </source>
</evidence>
<keyword evidence="2" id="KW-1133">Transmembrane helix</keyword>
<accession>A0A4S4LQE5</accession>
<name>A0A4S4LQE5_9AGAM</name>
<proteinExistence type="predicted"/>
<evidence type="ECO:0000313" key="4">
    <source>
        <dbReference type="EMBL" id="THH14137.1"/>
    </source>
</evidence>
<feature type="region of interest" description="Disordered" evidence="1">
    <location>
        <begin position="316"/>
        <end position="355"/>
    </location>
</feature>
<keyword evidence="2" id="KW-0812">Transmembrane</keyword>
<dbReference type="PANTHER" id="PTHR40465">
    <property type="entry name" value="CHROMOSOME 1, WHOLE GENOME SHOTGUN SEQUENCE"/>
    <property type="match status" value="1"/>
</dbReference>